<reference evidence="2 3" key="1">
    <citation type="submission" date="2019-10" db="EMBL/GenBank/DDBJ databases">
        <title>Genome Sequences from Six Type Strain Members of the Archaeal Family Sulfolobaceae: Acidianus ambivalens, Acidianus infernus, Metallosphaera prunae, Stygiolobus azoricus, Sulfolobus metallicus, and Sulfurisphaera ohwakuensis.</title>
        <authorList>
            <person name="Counts J.A."/>
            <person name="Kelly R.M."/>
        </authorList>
    </citation>
    <scope>NUCLEOTIDE SEQUENCE [LARGE SCALE GENOMIC DNA]</scope>
    <source>
        <strain evidence="2 3">DSM 3191</strain>
    </source>
</reference>
<evidence type="ECO:0000259" key="1">
    <source>
        <dbReference type="Pfam" id="PF01909"/>
    </source>
</evidence>
<protein>
    <recommendedName>
        <fullName evidence="1">Polymerase nucleotidyl transferase domain-containing protein</fullName>
    </recommendedName>
</protein>
<dbReference type="RefSeq" id="WP_338078111.1">
    <property type="nucleotide sequence ID" value="NZ_WFIY01000004.1"/>
</dbReference>
<gene>
    <name evidence="2" type="ORF">D1867_07565</name>
</gene>
<accession>A0A6A9QFN0</accession>
<dbReference type="GO" id="GO:0016779">
    <property type="term" value="F:nucleotidyltransferase activity"/>
    <property type="evidence" value="ECO:0007669"/>
    <property type="project" value="InterPro"/>
</dbReference>
<dbReference type="Gene3D" id="3.30.460.10">
    <property type="entry name" value="Beta Polymerase, domain 2"/>
    <property type="match status" value="1"/>
</dbReference>
<dbReference type="SUPFAM" id="SSF81301">
    <property type="entry name" value="Nucleotidyltransferase"/>
    <property type="match status" value="1"/>
</dbReference>
<dbReference type="Proteomes" id="UP000440125">
    <property type="component" value="Unassembled WGS sequence"/>
</dbReference>
<dbReference type="AlphaFoldDB" id="A0A6A9QFN0"/>
<dbReference type="PANTHER" id="PTHR37030">
    <property type="entry name" value="NUCLEOTIDYLTRANSFERASE"/>
    <property type="match status" value="1"/>
</dbReference>
<feature type="domain" description="Polymerase nucleotidyl transferase" evidence="1">
    <location>
        <begin position="3"/>
        <end position="55"/>
    </location>
</feature>
<sequence length="94" mass="10683">MARAVHDIEPSAEVYIIGGVAEDRITVLSDIDILIVIKRKLSGKERKELSKKVLIRAMDFYSLPFDAPVELHIEDEENAKRFLSTSKKTIKITE</sequence>
<comment type="caution">
    <text evidence="2">The sequence shown here is derived from an EMBL/GenBank/DDBJ whole genome shotgun (WGS) entry which is preliminary data.</text>
</comment>
<evidence type="ECO:0000313" key="3">
    <source>
        <dbReference type="Proteomes" id="UP000440125"/>
    </source>
</evidence>
<dbReference type="PANTHER" id="PTHR37030:SF3">
    <property type="entry name" value="POLYMERASE NUCLEOTIDYL TRANSFERASE DOMAIN-CONTAINING PROTEIN"/>
    <property type="match status" value="1"/>
</dbReference>
<dbReference type="InterPro" id="IPR002934">
    <property type="entry name" value="Polymerase_NTP_transf_dom"/>
</dbReference>
<keyword evidence="3" id="KW-1185">Reference proteome</keyword>
<dbReference type="InterPro" id="IPR043519">
    <property type="entry name" value="NT_sf"/>
</dbReference>
<dbReference type="Pfam" id="PF01909">
    <property type="entry name" value="NTP_transf_2"/>
    <property type="match status" value="1"/>
</dbReference>
<organism evidence="2 3">
    <name type="scientific">Acidianus infernus</name>
    <dbReference type="NCBI Taxonomy" id="12915"/>
    <lineage>
        <taxon>Archaea</taxon>
        <taxon>Thermoproteota</taxon>
        <taxon>Thermoprotei</taxon>
        <taxon>Sulfolobales</taxon>
        <taxon>Sulfolobaceae</taxon>
        <taxon>Acidianus</taxon>
    </lineage>
</organism>
<evidence type="ECO:0000313" key="2">
    <source>
        <dbReference type="EMBL" id="MUM65095.1"/>
    </source>
</evidence>
<dbReference type="EMBL" id="WFIY01000004">
    <property type="protein sequence ID" value="MUM65095.1"/>
    <property type="molecule type" value="Genomic_DNA"/>
</dbReference>
<proteinExistence type="predicted"/>
<name>A0A6A9QFN0_ACIIN</name>